<evidence type="ECO:0000256" key="5">
    <source>
        <dbReference type="ARBA" id="ARBA00023014"/>
    </source>
</evidence>
<organism evidence="10 11">
    <name type="scientific">Engelhardtia mirabilis</name>
    <dbReference type="NCBI Taxonomy" id="2528011"/>
    <lineage>
        <taxon>Bacteria</taxon>
        <taxon>Pseudomonadati</taxon>
        <taxon>Planctomycetota</taxon>
        <taxon>Planctomycetia</taxon>
        <taxon>Planctomycetia incertae sedis</taxon>
        <taxon>Engelhardtia</taxon>
    </lineage>
</organism>
<dbReference type="EMBL" id="CP036287">
    <property type="protein sequence ID" value="QDU68587.1"/>
    <property type="molecule type" value="Genomic_DNA"/>
</dbReference>
<evidence type="ECO:0000256" key="1">
    <source>
        <dbReference type="ARBA" id="ARBA00009630"/>
    </source>
</evidence>
<keyword evidence="4 8" id="KW-0408">Iron</keyword>
<accession>A0A518BNP9</accession>
<keyword evidence="3 8" id="KW-0479">Metal-binding</keyword>
<dbReference type="Gene3D" id="3.40.30.10">
    <property type="entry name" value="Glutaredoxin"/>
    <property type="match status" value="1"/>
</dbReference>
<dbReference type="SUPFAM" id="SSF52833">
    <property type="entry name" value="Thioredoxin-like"/>
    <property type="match status" value="1"/>
</dbReference>
<dbReference type="GO" id="GO:0046872">
    <property type="term" value="F:metal ion binding"/>
    <property type="evidence" value="ECO:0007669"/>
    <property type="project" value="UniProtKB-KW"/>
</dbReference>
<dbReference type="InterPro" id="IPR014434">
    <property type="entry name" value="Monothiol_GRX"/>
</dbReference>
<evidence type="ECO:0000256" key="7">
    <source>
        <dbReference type="PIRNR" id="PIRNR005894"/>
    </source>
</evidence>
<evidence type="ECO:0000256" key="3">
    <source>
        <dbReference type="ARBA" id="ARBA00022723"/>
    </source>
</evidence>
<dbReference type="NCBIfam" id="TIGR00365">
    <property type="entry name" value="Grx4 family monothiol glutaredoxin"/>
    <property type="match status" value="1"/>
</dbReference>
<evidence type="ECO:0000256" key="6">
    <source>
        <dbReference type="ARBA" id="ARBA00023284"/>
    </source>
</evidence>
<dbReference type="Proteomes" id="UP000316921">
    <property type="component" value="Chromosome"/>
</dbReference>
<dbReference type="InterPro" id="IPR002109">
    <property type="entry name" value="Glutaredoxin"/>
</dbReference>
<dbReference type="Pfam" id="PF00462">
    <property type="entry name" value="Glutaredoxin"/>
    <property type="match status" value="1"/>
</dbReference>
<evidence type="ECO:0000256" key="4">
    <source>
        <dbReference type="ARBA" id="ARBA00023004"/>
    </source>
</evidence>
<dbReference type="InterPro" id="IPR033658">
    <property type="entry name" value="GRX_PICOT-like"/>
</dbReference>
<evidence type="ECO:0000256" key="8">
    <source>
        <dbReference type="PIRSR" id="PIRSR005894-2"/>
    </source>
</evidence>
<dbReference type="GO" id="GO:0015036">
    <property type="term" value="F:disulfide oxidoreductase activity"/>
    <property type="evidence" value="ECO:0007669"/>
    <property type="project" value="InterPro"/>
</dbReference>
<evidence type="ECO:0000259" key="9">
    <source>
        <dbReference type="Pfam" id="PF00462"/>
    </source>
</evidence>
<reference evidence="10 11" key="1">
    <citation type="submission" date="2019-02" db="EMBL/GenBank/DDBJ databases">
        <title>Deep-cultivation of Planctomycetes and their phenomic and genomic characterization uncovers novel biology.</title>
        <authorList>
            <person name="Wiegand S."/>
            <person name="Jogler M."/>
            <person name="Boedeker C."/>
            <person name="Pinto D."/>
            <person name="Vollmers J."/>
            <person name="Rivas-Marin E."/>
            <person name="Kohn T."/>
            <person name="Peeters S.H."/>
            <person name="Heuer A."/>
            <person name="Rast P."/>
            <person name="Oberbeckmann S."/>
            <person name="Bunk B."/>
            <person name="Jeske O."/>
            <person name="Meyerdierks A."/>
            <person name="Storesund J.E."/>
            <person name="Kallscheuer N."/>
            <person name="Luecker S."/>
            <person name="Lage O.M."/>
            <person name="Pohl T."/>
            <person name="Merkel B.J."/>
            <person name="Hornburger P."/>
            <person name="Mueller R.-W."/>
            <person name="Bruemmer F."/>
            <person name="Labrenz M."/>
            <person name="Spormann A.M."/>
            <person name="Op den Camp H."/>
            <person name="Overmann J."/>
            <person name="Amann R."/>
            <person name="Jetten M.S.M."/>
            <person name="Mascher T."/>
            <person name="Medema M.H."/>
            <person name="Devos D.P."/>
            <person name="Kaster A.-K."/>
            <person name="Ovreas L."/>
            <person name="Rohde M."/>
            <person name="Galperin M.Y."/>
            <person name="Jogler C."/>
        </authorList>
    </citation>
    <scope>NUCLEOTIDE SEQUENCE [LARGE SCALE GENOMIC DNA]</scope>
    <source>
        <strain evidence="10 11">Pla133</strain>
    </source>
</reference>
<gene>
    <name evidence="10" type="primary">grxD</name>
    <name evidence="10" type="ORF">Pla133_36860</name>
</gene>
<dbReference type="AlphaFoldDB" id="A0A518BNP9"/>
<keyword evidence="11" id="KW-1185">Reference proteome</keyword>
<sequence length="105" mass="11831">MWNKDKVEETVKADKVVLFAKGSRFQPMCGFSAKAMDILSRYTENFTVVNIFDDENIRPSLISFSNWPTTPQLFIDGEFIGGSDIMEELMKNGELETKLKATGAV</sequence>
<comment type="similarity">
    <text evidence="1 7">Belongs to the glutaredoxin family. Monothiol subfamily.</text>
</comment>
<proteinExistence type="inferred from homology"/>
<keyword evidence="2 8" id="KW-0001">2Fe-2S</keyword>
<dbReference type="PROSITE" id="PS51354">
    <property type="entry name" value="GLUTAREDOXIN_2"/>
    <property type="match status" value="1"/>
</dbReference>
<dbReference type="InterPro" id="IPR036249">
    <property type="entry name" value="Thioredoxin-like_sf"/>
</dbReference>
<evidence type="ECO:0000313" key="10">
    <source>
        <dbReference type="EMBL" id="QDU68587.1"/>
    </source>
</evidence>
<dbReference type="CDD" id="cd03028">
    <property type="entry name" value="GRX_PICOT_like"/>
    <property type="match status" value="1"/>
</dbReference>
<evidence type="ECO:0000313" key="11">
    <source>
        <dbReference type="Proteomes" id="UP000316921"/>
    </source>
</evidence>
<feature type="binding site" evidence="8">
    <location>
        <position position="29"/>
    </location>
    <ligand>
        <name>[2Fe-2S] cluster</name>
        <dbReference type="ChEBI" id="CHEBI:190135"/>
        <note>ligand shared between dimeric partners</note>
    </ligand>
</feature>
<keyword evidence="6" id="KW-0676">Redox-active center</keyword>
<dbReference type="RefSeq" id="WP_145067720.1">
    <property type="nucleotide sequence ID" value="NZ_CP036287.1"/>
</dbReference>
<name>A0A518BNP9_9BACT</name>
<dbReference type="GO" id="GO:0051537">
    <property type="term" value="F:2 iron, 2 sulfur cluster binding"/>
    <property type="evidence" value="ECO:0007669"/>
    <property type="project" value="UniProtKB-KW"/>
</dbReference>
<dbReference type="InterPro" id="IPR004480">
    <property type="entry name" value="Monothiol_GRX-rel"/>
</dbReference>
<keyword evidence="5 8" id="KW-0411">Iron-sulfur</keyword>
<feature type="domain" description="Glutaredoxin" evidence="9">
    <location>
        <begin position="16"/>
        <end position="80"/>
    </location>
</feature>
<dbReference type="PANTHER" id="PTHR10293:SF16">
    <property type="entry name" value="GLUTAREDOXIN-RELATED PROTEIN 5, MITOCHONDRIAL"/>
    <property type="match status" value="1"/>
</dbReference>
<dbReference type="KEGG" id="pbap:Pla133_36860"/>
<dbReference type="PIRSF" id="PIRSF005894">
    <property type="entry name" value="Monothiol_GRX"/>
    <property type="match status" value="1"/>
</dbReference>
<evidence type="ECO:0000256" key="2">
    <source>
        <dbReference type="ARBA" id="ARBA00022714"/>
    </source>
</evidence>
<protein>
    <recommendedName>
        <fullName evidence="7">Glutaredoxin</fullName>
    </recommendedName>
</protein>
<dbReference type="PANTHER" id="PTHR10293">
    <property type="entry name" value="GLUTAREDOXIN FAMILY MEMBER"/>
    <property type="match status" value="1"/>
</dbReference>